<dbReference type="RefSeq" id="WP_006926033.1">
    <property type="nucleotide sequence ID" value="NZ_JH725102.1"/>
</dbReference>
<gene>
    <name evidence="1" type="ORF">MCW_01225</name>
</gene>
<dbReference type="AlphaFoldDB" id="J1JIJ8"/>
<accession>J1JIJ8</accession>
<dbReference type="OrthoDB" id="7924799at2"/>
<sequence length="176" mass="20276">MTIHTLAKRRKQTVRYAKNPFEVQKPFGDERSSIQREAVKSAKARYSANTTTDTTVYKDVEYKKFTKQLVSNIGLFYELGSPGVKVFGILAWIFKNKTIGQDPIPLDSFVLQDFLKNQKRPLSISSSTFSRGLVELEDAKIIAKYIRKGWYFINPNFLFDGKNVVFMTDIKCKENK</sequence>
<organism evidence="1 2">
    <name type="scientific">Cardidatus Bartonella washoeensis 085-0475</name>
    <dbReference type="NCBI Taxonomy" id="1094564"/>
    <lineage>
        <taxon>Bacteria</taxon>
        <taxon>Pseudomonadati</taxon>
        <taxon>Pseudomonadota</taxon>
        <taxon>Alphaproteobacteria</taxon>
        <taxon>Hyphomicrobiales</taxon>
        <taxon>Bartonellaceae</taxon>
        <taxon>Bartonella</taxon>
    </lineage>
</organism>
<proteinExistence type="predicted"/>
<dbReference type="HOGENOM" id="CLU_110601_0_0_5"/>
<name>J1JIJ8_9HYPH</name>
<evidence type="ECO:0008006" key="3">
    <source>
        <dbReference type="Google" id="ProtNLM"/>
    </source>
</evidence>
<dbReference type="Proteomes" id="UP000002646">
    <property type="component" value="Unassembled WGS sequence"/>
</dbReference>
<protein>
    <recommendedName>
        <fullName evidence="3">Plasmid replication protein RepL domain-containing protein</fullName>
    </recommendedName>
</protein>
<evidence type="ECO:0000313" key="1">
    <source>
        <dbReference type="EMBL" id="EJF84412.1"/>
    </source>
</evidence>
<dbReference type="STRING" id="1094564.MCW_01225"/>
<comment type="caution">
    <text evidence="1">The sequence shown here is derived from an EMBL/GenBank/DDBJ whole genome shotgun (WGS) entry which is preliminary data.</text>
</comment>
<dbReference type="PATRIC" id="fig|1094564.3.peg.1393"/>
<dbReference type="EMBL" id="AILX01000017">
    <property type="protein sequence ID" value="EJF84412.1"/>
    <property type="molecule type" value="Genomic_DNA"/>
</dbReference>
<evidence type="ECO:0000313" key="2">
    <source>
        <dbReference type="Proteomes" id="UP000002646"/>
    </source>
</evidence>
<reference evidence="1 2" key="1">
    <citation type="submission" date="2012-03" db="EMBL/GenBank/DDBJ databases">
        <title>The Genome Sequence of Bartonella washoensis 085-0475.</title>
        <authorList>
            <consortium name="The Broad Institute Genome Sequencing Platform"/>
            <consortium name="The Broad Institute Genome Sequencing Center for Infectious Disease"/>
            <person name="Feldgarden M."/>
            <person name="Kirby J."/>
            <person name="Kosoy M."/>
            <person name="Birtles R."/>
            <person name="Probert W.S."/>
            <person name="Chiaraviglio L."/>
            <person name="Young S.K."/>
            <person name="Zeng Q."/>
            <person name="Gargeya S."/>
            <person name="Fitzgerald M."/>
            <person name="Haas B."/>
            <person name="Abouelleil A."/>
            <person name="Alvarado L."/>
            <person name="Arachchi H.M."/>
            <person name="Berlin A."/>
            <person name="Chapman S.B."/>
            <person name="Gearin G."/>
            <person name="Goldberg J."/>
            <person name="Griggs A."/>
            <person name="Gujja S."/>
            <person name="Hansen M."/>
            <person name="Heiman D."/>
            <person name="Howarth C."/>
            <person name="Larimer J."/>
            <person name="Lui A."/>
            <person name="MacDonald P.J.P."/>
            <person name="McCowen C."/>
            <person name="Montmayeur A."/>
            <person name="Murphy C."/>
            <person name="Neiman D."/>
            <person name="Pearson M."/>
            <person name="Priest M."/>
            <person name="Roberts A."/>
            <person name="Saif S."/>
            <person name="Shea T."/>
            <person name="Sisk P."/>
            <person name="Stolte C."/>
            <person name="Sykes S."/>
            <person name="Wortman J."/>
            <person name="Nusbaum C."/>
            <person name="Birren B."/>
        </authorList>
    </citation>
    <scope>NUCLEOTIDE SEQUENCE [LARGE SCALE GENOMIC DNA]</scope>
    <source>
        <strain evidence="1 2">085-0475</strain>
    </source>
</reference>